<dbReference type="EMBL" id="LAZR01011428">
    <property type="protein sequence ID" value="KKM61729.1"/>
    <property type="molecule type" value="Genomic_DNA"/>
</dbReference>
<organism evidence="1">
    <name type="scientific">marine sediment metagenome</name>
    <dbReference type="NCBI Taxonomy" id="412755"/>
    <lineage>
        <taxon>unclassified sequences</taxon>
        <taxon>metagenomes</taxon>
        <taxon>ecological metagenomes</taxon>
    </lineage>
</organism>
<evidence type="ECO:0000313" key="1">
    <source>
        <dbReference type="EMBL" id="KKM61729.1"/>
    </source>
</evidence>
<protein>
    <submittedName>
        <fullName evidence="1">Uncharacterized protein</fullName>
    </submittedName>
</protein>
<proteinExistence type="predicted"/>
<name>A0A0F9IWE1_9ZZZZ</name>
<sequence length="145" mass="14813">MATGDVIVFDEALEYLLDGGFEAADDVKCAILDNTATPTAAFATPALGDFTEVGAAGSYVAGGTSLGSLSTLVSEAAGTMTFDSATNPTWAQNASNDVDAWWGLIYNDTDVGNRAIAFVELGGPVDMTAGDLTITWNGSGIFTIA</sequence>
<gene>
    <name evidence="1" type="ORF">LCGC14_1528830</name>
</gene>
<dbReference type="AlphaFoldDB" id="A0A0F9IWE1"/>
<accession>A0A0F9IWE1</accession>
<reference evidence="1" key="1">
    <citation type="journal article" date="2015" name="Nature">
        <title>Complex archaea that bridge the gap between prokaryotes and eukaryotes.</title>
        <authorList>
            <person name="Spang A."/>
            <person name="Saw J.H."/>
            <person name="Jorgensen S.L."/>
            <person name="Zaremba-Niedzwiedzka K."/>
            <person name="Martijn J."/>
            <person name="Lind A.E."/>
            <person name="van Eijk R."/>
            <person name="Schleper C."/>
            <person name="Guy L."/>
            <person name="Ettema T.J."/>
        </authorList>
    </citation>
    <scope>NUCLEOTIDE SEQUENCE</scope>
</reference>
<comment type="caution">
    <text evidence="1">The sequence shown here is derived from an EMBL/GenBank/DDBJ whole genome shotgun (WGS) entry which is preliminary data.</text>
</comment>